<dbReference type="EMBL" id="JQBM01000001">
    <property type="protein sequence ID" value="KRN47093.1"/>
    <property type="molecule type" value="Genomic_DNA"/>
</dbReference>
<protein>
    <recommendedName>
        <fullName evidence="2">UPF0291 protein IV50_GL000363</fullName>
    </recommendedName>
</protein>
<dbReference type="Proteomes" id="UP000254621">
    <property type="component" value="Unassembled WGS sequence"/>
</dbReference>
<dbReference type="EMBL" id="UHIV01000004">
    <property type="protein sequence ID" value="SUP59360.1"/>
    <property type="molecule type" value="Genomic_DNA"/>
</dbReference>
<keyword evidence="6" id="KW-1185">Reference proteome</keyword>
<sequence>MAENEDKHVEEVDLEIDPVNTEDIEHDASEAEDSQAPVDDHMVAVRERINELAAKAKTDEGLTEEETKERADLRQEFLENFRKSFRSQIEMLQVYDDDGNEVTPEKVRQIQRDKGLRDD</sequence>
<feature type="region of interest" description="Disordered" evidence="3">
    <location>
        <begin position="1"/>
        <end position="39"/>
    </location>
</feature>
<organism evidence="4 6">
    <name type="scientific">Weissella viridescens</name>
    <name type="common">Lactobacillus viridescens</name>
    <dbReference type="NCBI Taxonomy" id="1629"/>
    <lineage>
        <taxon>Bacteria</taxon>
        <taxon>Bacillati</taxon>
        <taxon>Bacillota</taxon>
        <taxon>Bacilli</taxon>
        <taxon>Lactobacillales</taxon>
        <taxon>Lactobacillaceae</taxon>
        <taxon>Weissella</taxon>
    </lineage>
</organism>
<reference evidence="5 7" key="2">
    <citation type="submission" date="2018-06" db="EMBL/GenBank/DDBJ databases">
        <authorList>
            <consortium name="Pathogen Informatics"/>
            <person name="Doyle S."/>
        </authorList>
    </citation>
    <scope>NUCLEOTIDE SEQUENCE [LARGE SCALE GENOMIC DNA]</scope>
    <source>
        <strain evidence="5 7">NCTC13645</strain>
    </source>
</reference>
<comment type="subcellular location">
    <subcellularLocation>
        <location evidence="2">Cytoplasm</location>
    </subcellularLocation>
</comment>
<dbReference type="Proteomes" id="UP000051992">
    <property type="component" value="Unassembled WGS sequence"/>
</dbReference>
<reference evidence="4 6" key="1">
    <citation type="journal article" date="2015" name="Genome Announc.">
        <title>Expanding the biotechnology potential of lactobacilli through comparative genomics of 213 strains and associated genera.</title>
        <authorList>
            <person name="Sun Z."/>
            <person name="Harris H.M."/>
            <person name="McCann A."/>
            <person name="Guo C."/>
            <person name="Argimon S."/>
            <person name="Zhang W."/>
            <person name="Yang X."/>
            <person name="Jeffery I.B."/>
            <person name="Cooney J.C."/>
            <person name="Kagawa T.F."/>
            <person name="Liu W."/>
            <person name="Song Y."/>
            <person name="Salvetti E."/>
            <person name="Wrobel A."/>
            <person name="Rasinkangas P."/>
            <person name="Parkhill J."/>
            <person name="Rea M.C."/>
            <person name="O'Sullivan O."/>
            <person name="Ritari J."/>
            <person name="Douillard F.P."/>
            <person name="Paul Ross R."/>
            <person name="Yang R."/>
            <person name="Briner A.E."/>
            <person name="Felis G.E."/>
            <person name="de Vos W.M."/>
            <person name="Barrangou R."/>
            <person name="Klaenhammer T.R."/>
            <person name="Caufield P.W."/>
            <person name="Cui Y."/>
            <person name="Zhang H."/>
            <person name="O'Toole P.W."/>
        </authorList>
    </citation>
    <scope>NUCLEOTIDE SEQUENCE [LARGE SCALE GENOMIC DNA]</scope>
    <source>
        <strain evidence="4 6">DSM 20410</strain>
    </source>
</reference>
<evidence type="ECO:0000256" key="3">
    <source>
        <dbReference type="SAM" id="MobiDB-lite"/>
    </source>
</evidence>
<keyword evidence="1 2" id="KW-0963">Cytoplasm</keyword>
<evidence type="ECO:0000313" key="7">
    <source>
        <dbReference type="Proteomes" id="UP000254621"/>
    </source>
</evidence>
<dbReference type="SUPFAM" id="SSF158221">
    <property type="entry name" value="YnzC-like"/>
    <property type="match status" value="1"/>
</dbReference>
<proteinExistence type="inferred from homology"/>
<comment type="similarity">
    <text evidence="2">Belongs to the UPF0291 family.</text>
</comment>
<evidence type="ECO:0000256" key="2">
    <source>
        <dbReference type="HAMAP-Rule" id="MF_01103"/>
    </source>
</evidence>
<accession>A0A0R2H969</accession>
<dbReference type="PANTHER" id="PTHR37300:SF1">
    <property type="entry name" value="UPF0291 PROTEIN YNZC"/>
    <property type="match status" value="1"/>
</dbReference>
<evidence type="ECO:0000256" key="1">
    <source>
        <dbReference type="ARBA" id="ARBA00022490"/>
    </source>
</evidence>
<dbReference type="HAMAP" id="MF_01103">
    <property type="entry name" value="UPF0291"/>
    <property type="match status" value="1"/>
</dbReference>
<dbReference type="PATRIC" id="fig|1629.5.peg.367"/>
<dbReference type="Pfam" id="PF05979">
    <property type="entry name" value="DUF896"/>
    <property type="match status" value="1"/>
</dbReference>
<feature type="compositionally biased region" description="Acidic residues" evidence="3">
    <location>
        <begin position="12"/>
        <end position="33"/>
    </location>
</feature>
<dbReference type="AlphaFoldDB" id="A0A0R2H969"/>
<feature type="compositionally biased region" description="Basic and acidic residues" evidence="3">
    <location>
        <begin position="1"/>
        <end position="11"/>
    </location>
</feature>
<evidence type="ECO:0000313" key="5">
    <source>
        <dbReference type="EMBL" id="SUP59360.1"/>
    </source>
</evidence>
<dbReference type="InterPro" id="IPR009242">
    <property type="entry name" value="DUF896"/>
</dbReference>
<dbReference type="STRING" id="1629.IV50_GL000363"/>
<dbReference type="PANTHER" id="PTHR37300">
    <property type="entry name" value="UPF0291 PROTEIN CBO2609/CLC_2481"/>
    <property type="match status" value="1"/>
</dbReference>
<evidence type="ECO:0000313" key="4">
    <source>
        <dbReference type="EMBL" id="KRN47093.1"/>
    </source>
</evidence>
<dbReference type="Gene3D" id="1.10.287.540">
    <property type="entry name" value="Helix hairpin bin"/>
    <property type="match status" value="1"/>
</dbReference>
<dbReference type="GO" id="GO:0005737">
    <property type="term" value="C:cytoplasm"/>
    <property type="evidence" value="ECO:0007669"/>
    <property type="project" value="UniProtKB-SubCell"/>
</dbReference>
<name>A0A0R2H969_WEIVI</name>
<evidence type="ECO:0000313" key="6">
    <source>
        <dbReference type="Proteomes" id="UP000051992"/>
    </source>
</evidence>
<gene>
    <name evidence="4" type="ORF">IV50_GL000363</name>
    <name evidence="5" type="ORF">NCTC13645_01615</name>
</gene>